<keyword evidence="5 11" id="KW-0285">Flavoprotein</keyword>
<dbReference type="InterPro" id="IPR015939">
    <property type="entry name" value="Fum_Rdtase/Succ_DH_flav-like_C"/>
</dbReference>
<comment type="catalytic activity">
    <reaction evidence="9">
        <text>L-aspartate + O2 = iminosuccinate + H2O2</text>
        <dbReference type="Rhea" id="RHEA:25876"/>
        <dbReference type="ChEBI" id="CHEBI:15379"/>
        <dbReference type="ChEBI" id="CHEBI:16240"/>
        <dbReference type="ChEBI" id="CHEBI:29991"/>
        <dbReference type="ChEBI" id="CHEBI:77875"/>
        <dbReference type="EC" id="1.4.3.16"/>
    </reaction>
    <physiologicalReaction direction="left-to-right" evidence="9">
        <dbReference type="Rhea" id="RHEA:25877"/>
    </physiologicalReaction>
</comment>
<reference evidence="15" key="1">
    <citation type="journal article" date="2022" name="Int. J. Syst. Evol. Microbiol.">
        <title>Anaeromyxobacter oryzae sp. nov., Anaeromyxobacter diazotrophicus sp. nov. and Anaeromyxobacter paludicola sp. nov., isolated from paddy soils.</title>
        <authorList>
            <person name="Itoh H."/>
            <person name="Xu Z."/>
            <person name="Mise K."/>
            <person name="Masuda Y."/>
            <person name="Ushijima N."/>
            <person name="Hayakawa C."/>
            <person name="Shiratori Y."/>
            <person name="Senoo K."/>
        </authorList>
    </citation>
    <scope>NUCLEOTIDE SEQUENCE [LARGE SCALE GENOMIC DNA]</scope>
    <source>
        <strain evidence="15">Red232</strain>
    </source>
</reference>
<keyword evidence="7 11" id="KW-0274">FAD</keyword>
<keyword evidence="8 11" id="KW-0560">Oxidoreductase</keyword>
<evidence type="ECO:0000259" key="12">
    <source>
        <dbReference type="Pfam" id="PF00890"/>
    </source>
</evidence>
<dbReference type="Proteomes" id="UP001162891">
    <property type="component" value="Chromosome"/>
</dbReference>
<comment type="cofactor">
    <cofactor evidence="1 11">
        <name>FAD</name>
        <dbReference type="ChEBI" id="CHEBI:57692"/>
    </cofactor>
</comment>
<gene>
    <name evidence="14" type="primary">nadB</name>
    <name evidence="14" type="ORF">AMOR_14370</name>
</gene>
<dbReference type="Gene3D" id="3.50.50.60">
    <property type="entry name" value="FAD/NAD(P)-binding domain"/>
    <property type="match status" value="1"/>
</dbReference>
<evidence type="ECO:0000259" key="13">
    <source>
        <dbReference type="Pfam" id="PF02910"/>
    </source>
</evidence>
<dbReference type="InterPro" id="IPR027477">
    <property type="entry name" value="Succ_DH/fumarate_Rdtase_cat_sf"/>
</dbReference>
<dbReference type="PRINTS" id="PR00411">
    <property type="entry name" value="PNDRDTASEI"/>
</dbReference>
<evidence type="ECO:0000256" key="5">
    <source>
        <dbReference type="ARBA" id="ARBA00022630"/>
    </source>
</evidence>
<protein>
    <recommendedName>
        <fullName evidence="4 10">L-aspartate oxidase</fullName>
        <ecNumber evidence="4 10">1.4.3.16</ecNumber>
    </recommendedName>
</protein>
<comment type="function">
    <text evidence="11">Catalyzes the oxidation of L-aspartate to iminoaspartate.</text>
</comment>
<dbReference type="NCBIfam" id="TIGR00551">
    <property type="entry name" value="nadB"/>
    <property type="match status" value="1"/>
</dbReference>
<evidence type="ECO:0000256" key="10">
    <source>
        <dbReference type="NCBIfam" id="TIGR00551"/>
    </source>
</evidence>
<feature type="domain" description="Fumarate reductase/succinate dehydrogenase flavoprotein-like C-terminal" evidence="13">
    <location>
        <begin position="439"/>
        <end position="530"/>
    </location>
</feature>
<dbReference type="Gene3D" id="3.90.700.10">
    <property type="entry name" value="Succinate dehydrogenase/fumarate reductase flavoprotein, catalytic domain"/>
    <property type="match status" value="1"/>
</dbReference>
<evidence type="ECO:0000256" key="2">
    <source>
        <dbReference type="ARBA" id="ARBA00004950"/>
    </source>
</evidence>
<dbReference type="InterPro" id="IPR003953">
    <property type="entry name" value="FAD-dep_OxRdtase_2_FAD-bd"/>
</dbReference>
<evidence type="ECO:0000313" key="15">
    <source>
        <dbReference type="Proteomes" id="UP001162891"/>
    </source>
</evidence>
<name>A0ABM7WSK0_9BACT</name>
<evidence type="ECO:0000256" key="1">
    <source>
        <dbReference type="ARBA" id="ARBA00001974"/>
    </source>
</evidence>
<comment type="subcellular location">
    <subcellularLocation>
        <location evidence="11">Cytoplasm</location>
    </subcellularLocation>
</comment>
<evidence type="ECO:0000256" key="7">
    <source>
        <dbReference type="ARBA" id="ARBA00022827"/>
    </source>
</evidence>
<dbReference type="EC" id="1.4.3.16" evidence="4 10"/>
<comment type="pathway">
    <text evidence="2 11">Cofactor biosynthesis; NAD(+) biosynthesis; iminoaspartate from L-aspartate (oxidase route): step 1/1.</text>
</comment>
<comment type="similarity">
    <text evidence="3 11">Belongs to the FAD-dependent oxidoreductase 2 family. NadB subfamily.</text>
</comment>
<dbReference type="PRINTS" id="PR00368">
    <property type="entry name" value="FADPNR"/>
</dbReference>
<evidence type="ECO:0000256" key="3">
    <source>
        <dbReference type="ARBA" id="ARBA00008562"/>
    </source>
</evidence>
<evidence type="ECO:0000256" key="4">
    <source>
        <dbReference type="ARBA" id="ARBA00012173"/>
    </source>
</evidence>
<dbReference type="Pfam" id="PF02910">
    <property type="entry name" value="Succ_DH_flav_C"/>
    <property type="match status" value="1"/>
</dbReference>
<evidence type="ECO:0000256" key="11">
    <source>
        <dbReference type="RuleBase" id="RU362049"/>
    </source>
</evidence>
<dbReference type="Gene3D" id="1.20.58.100">
    <property type="entry name" value="Fumarate reductase/succinate dehydrogenase flavoprotein-like, C-terminal domain"/>
    <property type="match status" value="1"/>
</dbReference>
<evidence type="ECO:0000256" key="9">
    <source>
        <dbReference type="ARBA" id="ARBA00048305"/>
    </source>
</evidence>
<accession>A0ABM7WSK0</accession>
<keyword evidence="6 11" id="KW-0662">Pyridine nucleotide biosynthesis</keyword>
<sequence length="535" mass="58358">MSPLSAREHVDFLVLGGGIAGLTFALEAADHGSVLVLTKRQRSEGSTQYAQGGIAGVLGPDDQFELHVQDTLVAGAGLCKREAVEVTVREGPDRIRWLLSLGVEFDREGGDHLHLTREGGHSRRRIAHAKDTTGREIERALLAACDARGIRVIEDQIAIDVVTSSKVGLGGPNRALGAYVLDRASGQVSAVSAGVTVLATGGAGKVYLYTSNPDVATGDGVAMAYRAGAAVANMEFFQFHPTCLFHPQAKSFLISEALRGEGGILRNAAGEAFMIRYDPRKELAPRDIVARSIDAETKRRGDDCAFLDMTHLPKSFLIEHFPNIYATCKEFGIDMAVQPIPVVPAAHYQCGGVVVDLMGRTTIPRLYALGEASCTGLHGANRLASNSLLEGVVFARRAALSAIDEVSAASGPPSPFPDWNPGDALAPEEGVVVAHNWDEVRRLMWNYVGIVRTQKRLERARTRLAVLRSEIREYYWQYRVAPDLIELRNLADVAMLIVECARQRKESRGLHYILDYPKSDDRWLRDTVITRGDLE</sequence>
<dbReference type="InterPro" id="IPR036188">
    <property type="entry name" value="FAD/NAD-bd_sf"/>
</dbReference>
<dbReference type="SUPFAM" id="SSF51905">
    <property type="entry name" value="FAD/NAD(P)-binding domain"/>
    <property type="match status" value="1"/>
</dbReference>
<evidence type="ECO:0000256" key="8">
    <source>
        <dbReference type="ARBA" id="ARBA00023002"/>
    </source>
</evidence>
<evidence type="ECO:0000256" key="6">
    <source>
        <dbReference type="ARBA" id="ARBA00022642"/>
    </source>
</evidence>
<dbReference type="SUPFAM" id="SSF46977">
    <property type="entry name" value="Succinate dehydrogenase/fumarate reductase flavoprotein C-terminal domain"/>
    <property type="match status" value="1"/>
</dbReference>
<dbReference type="RefSeq" id="WP_248360096.1">
    <property type="nucleotide sequence ID" value="NZ_AP025591.1"/>
</dbReference>
<feature type="domain" description="FAD-dependent oxidoreductase 2 FAD-binding" evidence="12">
    <location>
        <begin position="11"/>
        <end position="388"/>
    </location>
</feature>
<proteinExistence type="inferred from homology"/>
<dbReference type="InterPro" id="IPR005288">
    <property type="entry name" value="NadB"/>
</dbReference>
<dbReference type="SUPFAM" id="SSF56425">
    <property type="entry name" value="Succinate dehydrogenase/fumarate reductase flavoprotein, catalytic domain"/>
    <property type="match status" value="1"/>
</dbReference>
<dbReference type="PIRSF" id="PIRSF000171">
    <property type="entry name" value="SDHA_APRA_LASPO"/>
    <property type="match status" value="1"/>
</dbReference>
<dbReference type="Pfam" id="PF00890">
    <property type="entry name" value="FAD_binding_2"/>
    <property type="match status" value="1"/>
</dbReference>
<dbReference type="PANTHER" id="PTHR42716">
    <property type="entry name" value="L-ASPARTATE OXIDASE"/>
    <property type="match status" value="1"/>
</dbReference>
<evidence type="ECO:0000313" key="14">
    <source>
        <dbReference type="EMBL" id="BDG02441.1"/>
    </source>
</evidence>
<organism evidence="14 15">
    <name type="scientific">Anaeromyxobacter oryzae</name>
    <dbReference type="NCBI Taxonomy" id="2918170"/>
    <lineage>
        <taxon>Bacteria</taxon>
        <taxon>Pseudomonadati</taxon>
        <taxon>Myxococcota</taxon>
        <taxon>Myxococcia</taxon>
        <taxon>Myxococcales</taxon>
        <taxon>Cystobacterineae</taxon>
        <taxon>Anaeromyxobacteraceae</taxon>
        <taxon>Anaeromyxobacter</taxon>
    </lineage>
</organism>
<keyword evidence="15" id="KW-1185">Reference proteome</keyword>
<dbReference type="NCBIfam" id="NF006567">
    <property type="entry name" value="PRK09077.1"/>
    <property type="match status" value="1"/>
</dbReference>
<dbReference type="EMBL" id="AP025591">
    <property type="protein sequence ID" value="BDG02441.1"/>
    <property type="molecule type" value="Genomic_DNA"/>
</dbReference>
<dbReference type="PANTHER" id="PTHR42716:SF2">
    <property type="entry name" value="L-ASPARTATE OXIDASE, CHLOROPLASTIC"/>
    <property type="match status" value="1"/>
</dbReference>
<dbReference type="InterPro" id="IPR037099">
    <property type="entry name" value="Fum_R/Succ_DH_flav-like_C_sf"/>
</dbReference>